<gene>
    <name evidence="1" type="ORF">MANES_11G148750v8</name>
</gene>
<protein>
    <submittedName>
        <fullName evidence="1">Uncharacterized protein</fullName>
    </submittedName>
</protein>
<evidence type="ECO:0000313" key="2">
    <source>
        <dbReference type="Proteomes" id="UP000091857"/>
    </source>
</evidence>
<keyword evidence="2" id="KW-1185">Reference proteome</keyword>
<accession>A0ACB7GYQ9</accession>
<comment type="caution">
    <text evidence="1">The sequence shown here is derived from an EMBL/GenBank/DDBJ whole genome shotgun (WGS) entry which is preliminary data.</text>
</comment>
<evidence type="ECO:0000313" key="1">
    <source>
        <dbReference type="EMBL" id="KAG8644628.1"/>
    </source>
</evidence>
<name>A0ACB7GYQ9_MANES</name>
<dbReference type="Proteomes" id="UP000091857">
    <property type="component" value="Chromosome 11"/>
</dbReference>
<organism evidence="1 2">
    <name type="scientific">Manihot esculenta</name>
    <name type="common">Cassava</name>
    <name type="synonym">Jatropha manihot</name>
    <dbReference type="NCBI Taxonomy" id="3983"/>
    <lineage>
        <taxon>Eukaryota</taxon>
        <taxon>Viridiplantae</taxon>
        <taxon>Streptophyta</taxon>
        <taxon>Embryophyta</taxon>
        <taxon>Tracheophyta</taxon>
        <taxon>Spermatophyta</taxon>
        <taxon>Magnoliopsida</taxon>
        <taxon>eudicotyledons</taxon>
        <taxon>Gunneridae</taxon>
        <taxon>Pentapetalae</taxon>
        <taxon>rosids</taxon>
        <taxon>fabids</taxon>
        <taxon>Malpighiales</taxon>
        <taxon>Euphorbiaceae</taxon>
        <taxon>Crotonoideae</taxon>
        <taxon>Manihoteae</taxon>
        <taxon>Manihot</taxon>
    </lineage>
</organism>
<proteinExistence type="predicted"/>
<dbReference type="EMBL" id="CM004397">
    <property type="protein sequence ID" value="KAG8644628.1"/>
    <property type="molecule type" value="Genomic_DNA"/>
</dbReference>
<reference evidence="2" key="1">
    <citation type="journal article" date="2016" name="Nat. Biotechnol.">
        <title>Sequencing wild and cultivated cassava and related species reveals extensive interspecific hybridization and genetic diversity.</title>
        <authorList>
            <person name="Bredeson J.V."/>
            <person name="Lyons J.B."/>
            <person name="Prochnik S.E."/>
            <person name="Wu G.A."/>
            <person name="Ha C.M."/>
            <person name="Edsinger-Gonzales E."/>
            <person name="Grimwood J."/>
            <person name="Schmutz J."/>
            <person name="Rabbi I.Y."/>
            <person name="Egesi C."/>
            <person name="Nauluvula P."/>
            <person name="Lebot V."/>
            <person name="Ndunguru J."/>
            <person name="Mkamilo G."/>
            <person name="Bart R.S."/>
            <person name="Setter T.L."/>
            <person name="Gleadow R.M."/>
            <person name="Kulakow P."/>
            <person name="Ferguson M.E."/>
            <person name="Rounsley S."/>
            <person name="Rokhsar D.S."/>
        </authorList>
    </citation>
    <scope>NUCLEOTIDE SEQUENCE [LARGE SCALE GENOMIC DNA]</scope>
    <source>
        <strain evidence="2">cv. AM560-2</strain>
    </source>
</reference>
<sequence>MEMFRSSLPPQHLYLYGKKRKLFVFSSIFIVCFIVDHFGSFTCNIFLQSCREIRICLVVLILHCRRGSDSNHYLFLLVKIVTVVHRRGDSSTGQMVGGLSCSFSSSTGKNSSFSVNVKELGFLWLDKIKDLKDLSSSVWFLGVNILVIGIDVTRCTTNKRKGFFDIRQKPSITWIYI</sequence>